<dbReference type="OrthoDB" id="5377392at2759"/>
<dbReference type="GO" id="GO:0003677">
    <property type="term" value="F:DNA binding"/>
    <property type="evidence" value="ECO:0007669"/>
    <property type="project" value="UniProtKB-KW"/>
</dbReference>
<evidence type="ECO:0000256" key="9">
    <source>
        <dbReference type="ARBA" id="ARBA00023235"/>
    </source>
</evidence>
<gene>
    <name evidence="12" type="ORF">ABB37_03659</name>
</gene>
<comment type="cofactor">
    <cofactor evidence="2">
        <name>Mg(2+)</name>
        <dbReference type="ChEBI" id="CHEBI:18420"/>
    </cofactor>
</comment>
<dbReference type="EMBL" id="LGTL01000006">
    <property type="protein sequence ID" value="KPA81241.1"/>
    <property type="molecule type" value="Genomic_DNA"/>
</dbReference>
<dbReference type="GO" id="GO:0042138">
    <property type="term" value="P:meiotic DNA double-strand break formation"/>
    <property type="evidence" value="ECO:0007669"/>
    <property type="project" value="TreeGrafter"/>
</dbReference>
<name>A0A0N0DW39_LEPPY</name>
<evidence type="ECO:0000259" key="10">
    <source>
        <dbReference type="Pfam" id="PF04406"/>
    </source>
</evidence>
<keyword evidence="8" id="KW-0238">DNA-binding</keyword>
<dbReference type="RefSeq" id="XP_015659680.1">
    <property type="nucleotide sequence ID" value="XM_015801060.1"/>
</dbReference>
<dbReference type="GO" id="GO:0007131">
    <property type="term" value="P:reciprocal meiotic recombination"/>
    <property type="evidence" value="ECO:0007669"/>
    <property type="project" value="TreeGrafter"/>
</dbReference>
<dbReference type="Gene3D" id="3.40.1360.10">
    <property type="match status" value="1"/>
</dbReference>
<dbReference type="GO" id="GO:0046872">
    <property type="term" value="F:metal ion binding"/>
    <property type="evidence" value="ECO:0007669"/>
    <property type="project" value="UniProtKB-KW"/>
</dbReference>
<dbReference type="PANTHER" id="PTHR10848:SF0">
    <property type="entry name" value="MEIOTIC RECOMBINATION PROTEIN SPO11"/>
    <property type="match status" value="1"/>
</dbReference>
<evidence type="ECO:0000256" key="4">
    <source>
        <dbReference type="ARBA" id="ARBA00012895"/>
    </source>
</evidence>
<dbReference type="GO" id="GO:0000706">
    <property type="term" value="P:meiotic DNA double-strand break processing"/>
    <property type="evidence" value="ECO:0007669"/>
    <property type="project" value="TreeGrafter"/>
</dbReference>
<dbReference type="InterPro" id="IPR013049">
    <property type="entry name" value="Spo11/TopoVI_A_N"/>
</dbReference>
<accession>A0A0N0DW39</accession>
<evidence type="ECO:0000256" key="2">
    <source>
        <dbReference type="ARBA" id="ARBA00001946"/>
    </source>
</evidence>
<dbReference type="GeneID" id="26903950"/>
<evidence type="ECO:0000256" key="6">
    <source>
        <dbReference type="ARBA" id="ARBA00022842"/>
    </source>
</evidence>
<keyword evidence="7" id="KW-0799">Topoisomerase</keyword>
<dbReference type="EC" id="5.6.2.2" evidence="4"/>
<dbReference type="SUPFAM" id="SSF56726">
    <property type="entry name" value="DNA topoisomerase IV, alpha subunit"/>
    <property type="match status" value="1"/>
</dbReference>
<keyword evidence="5" id="KW-0479">Metal-binding</keyword>
<sequence length="456" mass="49913">MEMSSRCADAFDEAAGALPPPPRQFEDDVDAVVLIFLSLLIAKTPSPAAAVQYKMSQLLIIAQAFFVLAVVRSSGDVHDGSPQVGVCTERDLYYRHPLLFGSQRATHASIERLCRWLDVGHVWSTLKRRHIEMNSVLLRQVFCKPQHVHSQLHSLLRASNTDAVTAVAQLAYTRESLGITAAGKSTLSGALIIELCRPSEYVDVSACGAAGVSLTYPLVTRLMGCHRPPSSPPLASVSALLVIEKESIYHAVLQAAERRRNGWSRSFSFLCTKGYPCVAAQQWLRRVHAVWPSLELHVLVDGDPHGLCIALTAMGLLGSRARHAIEGAVTEITPLHFAGVCPSRVFDRCITNSTRNSAWVSHATLSASEGISLTRDDRRVLRRVKAAMQGALDARVAVAAASVGSSETDKTNVRRTLEKMMQEADWMERSGIKCELQLACRPFESPLHFVEENISS</sequence>
<dbReference type="GO" id="GO:0000228">
    <property type="term" value="C:nuclear chromosome"/>
    <property type="evidence" value="ECO:0007669"/>
    <property type="project" value="TreeGrafter"/>
</dbReference>
<evidence type="ECO:0000256" key="1">
    <source>
        <dbReference type="ARBA" id="ARBA00000185"/>
    </source>
</evidence>
<evidence type="ECO:0000256" key="3">
    <source>
        <dbReference type="ARBA" id="ARBA00006559"/>
    </source>
</evidence>
<dbReference type="InterPro" id="IPR034136">
    <property type="entry name" value="TOPRIM_Topo6A/Spo11"/>
</dbReference>
<keyword evidence="9" id="KW-0413">Isomerase</keyword>
<dbReference type="AlphaFoldDB" id="A0A0N0DW39"/>
<dbReference type="Pfam" id="PF21180">
    <property type="entry name" value="TOP6A-Spo11_Toprim"/>
    <property type="match status" value="1"/>
</dbReference>
<comment type="catalytic activity">
    <reaction evidence="1">
        <text>ATP-dependent breakage, passage and rejoining of double-stranded DNA.</text>
        <dbReference type="EC" id="5.6.2.2"/>
    </reaction>
</comment>
<comment type="caution">
    <text evidence="12">The sequence shown here is derived from an EMBL/GenBank/DDBJ whole genome shotgun (WGS) entry which is preliminary data.</text>
</comment>
<evidence type="ECO:0000256" key="7">
    <source>
        <dbReference type="ARBA" id="ARBA00023029"/>
    </source>
</evidence>
<reference evidence="12 13" key="1">
    <citation type="submission" date="2015-07" db="EMBL/GenBank/DDBJ databases">
        <title>High-quality genome of monoxenous trypanosomatid Leptomonas pyrrhocoris.</title>
        <authorList>
            <person name="Flegontov P."/>
            <person name="Butenko A."/>
            <person name="Firsov S."/>
            <person name="Vlcek C."/>
            <person name="Logacheva M.D."/>
            <person name="Field M."/>
            <person name="Filatov D."/>
            <person name="Flegontova O."/>
            <person name="Gerasimov E."/>
            <person name="Jackson A.P."/>
            <person name="Kelly S."/>
            <person name="Opperdoes F."/>
            <person name="O'Reilly A."/>
            <person name="Votypka J."/>
            <person name="Yurchenko V."/>
            <person name="Lukes J."/>
        </authorList>
    </citation>
    <scope>NUCLEOTIDE SEQUENCE [LARGE SCALE GENOMIC DNA]</scope>
    <source>
        <strain evidence="12">H10</strain>
    </source>
</reference>
<protein>
    <recommendedName>
        <fullName evidence="4">DNA topoisomerase (ATP-hydrolyzing)</fullName>
        <ecNumber evidence="4">5.6.2.2</ecNumber>
    </recommendedName>
</protein>
<dbReference type="Pfam" id="PF04406">
    <property type="entry name" value="TP6A_N"/>
    <property type="match status" value="1"/>
</dbReference>
<dbReference type="VEuPathDB" id="TriTrypDB:LpyrH10_06_0290"/>
<organism evidence="12 13">
    <name type="scientific">Leptomonas pyrrhocoris</name>
    <name type="common">Firebug parasite</name>
    <dbReference type="NCBI Taxonomy" id="157538"/>
    <lineage>
        <taxon>Eukaryota</taxon>
        <taxon>Discoba</taxon>
        <taxon>Euglenozoa</taxon>
        <taxon>Kinetoplastea</taxon>
        <taxon>Metakinetoplastina</taxon>
        <taxon>Trypanosomatida</taxon>
        <taxon>Trypanosomatidae</taxon>
        <taxon>Leishmaniinae</taxon>
        <taxon>Leptomonas</taxon>
    </lineage>
</organism>
<dbReference type="InterPro" id="IPR036078">
    <property type="entry name" value="Spo11/TopoVI_A_sf"/>
</dbReference>
<dbReference type="GO" id="GO:0003918">
    <property type="term" value="F:DNA topoisomerase type II (double strand cut, ATP-hydrolyzing) activity"/>
    <property type="evidence" value="ECO:0007669"/>
    <property type="project" value="UniProtKB-EC"/>
</dbReference>
<dbReference type="GO" id="GO:0005524">
    <property type="term" value="F:ATP binding"/>
    <property type="evidence" value="ECO:0007669"/>
    <property type="project" value="InterPro"/>
</dbReference>
<evidence type="ECO:0000256" key="8">
    <source>
        <dbReference type="ARBA" id="ARBA00023125"/>
    </source>
</evidence>
<dbReference type="OMA" id="LCTKGYP"/>
<keyword evidence="13" id="KW-1185">Reference proteome</keyword>
<comment type="similarity">
    <text evidence="3">Belongs to the TOP6A family.</text>
</comment>
<dbReference type="InterPro" id="IPR002815">
    <property type="entry name" value="Spo11/TopoVI_A"/>
</dbReference>
<feature type="domain" description="Topoisomerase 6 subunit A/Spo11 TOPRIM" evidence="11">
    <location>
        <begin position="240"/>
        <end position="352"/>
    </location>
</feature>
<evidence type="ECO:0000259" key="11">
    <source>
        <dbReference type="Pfam" id="PF21180"/>
    </source>
</evidence>
<evidence type="ECO:0000313" key="13">
    <source>
        <dbReference type="Proteomes" id="UP000037923"/>
    </source>
</evidence>
<dbReference type="Proteomes" id="UP000037923">
    <property type="component" value="Unassembled WGS sequence"/>
</dbReference>
<keyword evidence="6" id="KW-0460">Magnesium</keyword>
<evidence type="ECO:0000313" key="12">
    <source>
        <dbReference type="EMBL" id="KPA81241.1"/>
    </source>
</evidence>
<dbReference type="PANTHER" id="PTHR10848">
    <property type="entry name" value="MEIOTIC RECOMBINATION PROTEIN SPO11"/>
    <property type="match status" value="1"/>
</dbReference>
<proteinExistence type="inferred from homology"/>
<evidence type="ECO:0000256" key="5">
    <source>
        <dbReference type="ARBA" id="ARBA00022723"/>
    </source>
</evidence>
<feature type="domain" description="Spo11/DNA topoisomerase VI subunit A N-terminal" evidence="10">
    <location>
        <begin position="86"/>
        <end position="119"/>
    </location>
</feature>